<dbReference type="InterPro" id="IPR051200">
    <property type="entry name" value="Host-pathogen_enzymatic-act"/>
</dbReference>
<dbReference type="Gene3D" id="2.130.10.10">
    <property type="entry name" value="YVTN repeat-like/Quinoprotein amine dehydrogenase"/>
    <property type="match status" value="2"/>
</dbReference>
<dbReference type="InterPro" id="IPR011048">
    <property type="entry name" value="Haem_d1_sf"/>
</dbReference>
<reference evidence="2 3" key="1">
    <citation type="submission" date="2018-05" db="EMBL/GenBank/DDBJ databases">
        <title>Abyssibacter profundi OUC007T gen. nov., sp. nov, a marine bacterium isolated from seawater of the Mariana Trench.</title>
        <authorList>
            <person name="Zhou S."/>
        </authorList>
    </citation>
    <scope>NUCLEOTIDE SEQUENCE [LARGE SCALE GENOMIC DNA]</scope>
    <source>
        <strain evidence="2 3">OUC007</strain>
    </source>
</reference>
<sequence length="450" mass="48131">MPRSLILLLALTGIAVLLAATGCWPGERPRTASATQPLPDQIPFTAGGLIAASDVDQWATAYGDRQLRPLPGATDTLSVLSLPSPVENPRVAAVPASNSVVGWPQTVDVSPDGRYAYVADTRGAPPKHWTAVPNSVYEDLPQGGTLTTVSLTPQPRVVDVRKVGRNLGSVAVRRDGHYLAIASEEPGAEIVLVAVHNGVPDARYPFAAAVDFGDVARPGIRSLAWHPDGHVLAASVSDRQVQFWAVDYDQQGRPTGIRPLGTPVRVGETLTVGAFHPAGQYFVIADVGWGDNASAKDFLFNDAGQIVAIAFDAQGHHRISDRIQVGRSPEGWAMSPDGSRLVAVNMNRTYLPDSIPARWFPGRDTASLSLIGFDAERGQGQVLDEAHFEGLLPEDAVFDADGDAIAVAIFHLRGGDQGLVEFWTVTDDRLQRSGYRLPVARGAHDLLRLP</sequence>
<organism evidence="2 3">
    <name type="scientific">Abyssibacter profundi</name>
    <dbReference type="NCBI Taxonomy" id="2182787"/>
    <lineage>
        <taxon>Bacteria</taxon>
        <taxon>Pseudomonadati</taxon>
        <taxon>Pseudomonadota</taxon>
        <taxon>Gammaproteobacteria</taxon>
        <taxon>Chromatiales</taxon>
        <taxon>Oceanococcaceae</taxon>
        <taxon>Abyssibacter</taxon>
    </lineage>
</organism>
<dbReference type="SUPFAM" id="SSF51004">
    <property type="entry name" value="C-terminal (heme d1) domain of cytochrome cd1-nitrite reductase"/>
    <property type="match status" value="1"/>
</dbReference>
<dbReference type="InterPro" id="IPR015943">
    <property type="entry name" value="WD40/YVTN_repeat-like_dom_sf"/>
</dbReference>
<feature type="repeat" description="WD" evidence="1">
    <location>
        <begin position="220"/>
        <end position="244"/>
    </location>
</feature>
<accession>A0A363UQ52</accession>
<dbReference type="Pfam" id="PF00400">
    <property type="entry name" value="WD40"/>
    <property type="match status" value="1"/>
</dbReference>
<evidence type="ECO:0008006" key="4">
    <source>
        <dbReference type="Google" id="ProtNLM"/>
    </source>
</evidence>
<dbReference type="PANTHER" id="PTHR47197:SF3">
    <property type="entry name" value="DIHYDRO-HEME D1 DEHYDROGENASE"/>
    <property type="match status" value="1"/>
</dbReference>
<evidence type="ECO:0000256" key="1">
    <source>
        <dbReference type="PROSITE-ProRule" id="PRU00221"/>
    </source>
</evidence>
<name>A0A363UQ52_9GAMM</name>
<dbReference type="PROSITE" id="PS51257">
    <property type="entry name" value="PROKAR_LIPOPROTEIN"/>
    <property type="match status" value="1"/>
</dbReference>
<keyword evidence="1" id="KW-0853">WD repeat</keyword>
<dbReference type="EMBL" id="QEQK01000001">
    <property type="protein sequence ID" value="PWN57591.1"/>
    <property type="molecule type" value="Genomic_DNA"/>
</dbReference>
<dbReference type="Proteomes" id="UP000251800">
    <property type="component" value="Unassembled WGS sequence"/>
</dbReference>
<evidence type="ECO:0000313" key="2">
    <source>
        <dbReference type="EMBL" id="PWN57591.1"/>
    </source>
</evidence>
<dbReference type="OrthoDB" id="9803927at2"/>
<dbReference type="InterPro" id="IPR001680">
    <property type="entry name" value="WD40_rpt"/>
</dbReference>
<gene>
    <name evidence="2" type="ORF">DEH80_00155</name>
</gene>
<keyword evidence="3" id="KW-1185">Reference proteome</keyword>
<proteinExistence type="predicted"/>
<evidence type="ECO:0000313" key="3">
    <source>
        <dbReference type="Proteomes" id="UP000251800"/>
    </source>
</evidence>
<comment type="caution">
    <text evidence="2">The sequence shown here is derived from an EMBL/GenBank/DDBJ whole genome shotgun (WGS) entry which is preliminary data.</text>
</comment>
<dbReference type="PROSITE" id="PS50082">
    <property type="entry name" value="WD_REPEATS_2"/>
    <property type="match status" value="1"/>
</dbReference>
<dbReference type="PANTHER" id="PTHR47197">
    <property type="entry name" value="PROTEIN NIRF"/>
    <property type="match status" value="1"/>
</dbReference>
<dbReference type="AlphaFoldDB" id="A0A363UQ52"/>
<protein>
    <recommendedName>
        <fullName evidence="4">WD40 repeat domain-containing protein</fullName>
    </recommendedName>
</protein>
<dbReference type="RefSeq" id="WP_109718447.1">
    <property type="nucleotide sequence ID" value="NZ_QEQK01000001.1"/>
</dbReference>